<dbReference type="OrthoDB" id="15189at2759"/>
<keyword evidence="3" id="KW-1185">Reference proteome</keyword>
<dbReference type="Gene3D" id="2.40.70.10">
    <property type="entry name" value="Acid Proteases"/>
    <property type="match status" value="1"/>
</dbReference>
<dbReference type="Proteomes" id="UP000183567">
    <property type="component" value="Unassembled WGS sequence"/>
</dbReference>
<gene>
    <name evidence="2" type="ORF">AZE42_02201</name>
</gene>
<dbReference type="EMBL" id="LVVM01003113">
    <property type="protein sequence ID" value="OJA15451.1"/>
    <property type="molecule type" value="Genomic_DNA"/>
</dbReference>
<dbReference type="Pfam" id="PF00026">
    <property type="entry name" value="Asp"/>
    <property type="match status" value="1"/>
</dbReference>
<dbReference type="AlphaFoldDB" id="A0A1J8Q654"/>
<protein>
    <recommendedName>
        <fullName evidence="1">Peptidase A1 domain-containing protein</fullName>
    </recommendedName>
</protein>
<evidence type="ECO:0000313" key="3">
    <source>
        <dbReference type="Proteomes" id="UP000183567"/>
    </source>
</evidence>
<accession>A0A1J8Q654</accession>
<comment type="caution">
    <text evidence="2">The sequence shown here is derived from an EMBL/GenBank/DDBJ whole genome shotgun (WGS) entry which is preliminary data.</text>
</comment>
<evidence type="ECO:0000259" key="1">
    <source>
        <dbReference type="PROSITE" id="PS51767"/>
    </source>
</evidence>
<reference evidence="2 3" key="1">
    <citation type="submission" date="2016-03" db="EMBL/GenBank/DDBJ databases">
        <title>Comparative genomics of the ectomycorrhizal sister species Rhizopogon vinicolor and Rhizopogon vesiculosus (Basidiomycota: Boletales) reveals a divergence of the mating type B locus.</title>
        <authorList>
            <person name="Mujic A.B."/>
            <person name="Kuo A."/>
            <person name="Tritt A."/>
            <person name="Lipzen A."/>
            <person name="Chen C."/>
            <person name="Johnson J."/>
            <person name="Sharma A."/>
            <person name="Barry K."/>
            <person name="Grigoriev I.V."/>
            <person name="Spatafora J.W."/>
        </authorList>
    </citation>
    <scope>NUCLEOTIDE SEQUENCE [LARGE SCALE GENOMIC DNA]</scope>
    <source>
        <strain evidence="2 3">AM-OR11-056</strain>
    </source>
</reference>
<dbReference type="InterPro" id="IPR033121">
    <property type="entry name" value="PEPTIDASE_A1"/>
</dbReference>
<sequence>MKSKYNPGDVIDNYAPTLTFGGRSFTVSEETCNLGPVEDGSSDCIAGVEGADAVGDVFLQNVYSIYDVGQLRAGFAELA</sequence>
<dbReference type="InterPro" id="IPR021109">
    <property type="entry name" value="Peptidase_aspartic_dom_sf"/>
</dbReference>
<dbReference type="PROSITE" id="PS51767">
    <property type="entry name" value="PEPTIDASE_A1"/>
    <property type="match status" value="1"/>
</dbReference>
<evidence type="ECO:0000313" key="2">
    <source>
        <dbReference type="EMBL" id="OJA15451.1"/>
    </source>
</evidence>
<name>A0A1J8Q654_9AGAM</name>
<organism evidence="2 3">
    <name type="scientific">Rhizopogon vesiculosus</name>
    <dbReference type="NCBI Taxonomy" id="180088"/>
    <lineage>
        <taxon>Eukaryota</taxon>
        <taxon>Fungi</taxon>
        <taxon>Dikarya</taxon>
        <taxon>Basidiomycota</taxon>
        <taxon>Agaricomycotina</taxon>
        <taxon>Agaricomycetes</taxon>
        <taxon>Agaricomycetidae</taxon>
        <taxon>Boletales</taxon>
        <taxon>Suillineae</taxon>
        <taxon>Rhizopogonaceae</taxon>
        <taxon>Rhizopogon</taxon>
    </lineage>
</organism>
<proteinExistence type="predicted"/>
<dbReference type="SUPFAM" id="SSF50630">
    <property type="entry name" value="Acid proteases"/>
    <property type="match status" value="1"/>
</dbReference>
<feature type="domain" description="Peptidase A1" evidence="1">
    <location>
        <begin position="1"/>
        <end position="76"/>
    </location>
</feature>